<evidence type="ECO:0000313" key="3">
    <source>
        <dbReference type="Proteomes" id="UP000823388"/>
    </source>
</evidence>
<gene>
    <name evidence="2" type="ORF">PVAP13_9KG479100</name>
</gene>
<feature type="region of interest" description="Disordered" evidence="1">
    <location>
        <begin position="447"/>
        <end position="494"/>
    </location>
</feature>
<dbReference type="Proteomes" id="UP000823388">
    <property type="component" value="Chromosome 9K"/>
</dbReference>
<feature type="compositionally biased region" description="Polar residues" evidence="1">
    <location>
        <begin position="484"/>
        <end position="494"/>
    </location>
</feature>
<name>A0A8T0NWG1_PANVG</name>
<keyword evidence="3" id="KW-1185">Reference proteome</keyword>
<dbReference type="PANTHER" id="PTHR34468">
    <property type="entry name" value="MICROTUBULE-ASSOCIATED FUTSCH-LIKE PROTEIN"/>
    <property type="match status" value="1"/>
</dbReference>
<feature type="compositionally biased region" description="Basic and acidic residues" evidence="1">
    <location>
        <begin position="517"/>
        <end position="534"/>
    </location>
</feature>
<evidence type="ECO:0000256" key="1">
    <source>
        <dbReference type="SAM" id="MobiDB-lite"/>
    </source>
</evidence>
<comment type="caution">
    <text evidence="2">The sequence shown here is derived from an EMBL/GenBank/DDBJ whole genome shotgun (WGS) entry which is preliminary data.</text>
</comment>
<feature type="compositionally biased region" description="Pro residues" evidence="1">
    <location>
        <begin position="102"/>
        <end position="131"/>
    </location>
</feature>
<proteinExistence type="predicted"/>
<reference evidence="2" key="1">
    <citation type="submission" date="2020-05" db="EMBL/GenBank/DDBJ databases">
        <title>WGS assembly of Panicum virgatum.</title>
        <authorList>
            <person name="Lovell J.T."/>
            <person name="Jenkins J."/>
            <person name="Shu S."/>
            <person name="Juenger T.E."/>
            <person name="Schmutz J."/>
        </authorList>
    </citation>
    <scope>NUCLEOTIDE SEQUENCE</scope>
    <source>
        <strain evidence="2">AP13</strain>
    </source>
</reference>
<organism evidence="2 3">
    <name type="scientific">Panicum virgatum</name>
    <name type="common">Blackwell switchgrass</name>
    <dbReference type="NCBI Taxonomy" id="38727"/>
    <lineage>
        <taxon>Eukaryota</taxon>
        <taxon>Viridiplantae</taxon>
        <taxon>Streptophyta</taxon>
        <taxon>Embryophyta</taxon>
        <taxon>Tracheophyta</taxon>
        <taxon>Spermatophyta</taxon>
        <taxon>Magnoliopsida</taxon>
        <taxon>Liliopsida</taxon>
        <taxon>Poales</taxon>
        <taxon>Poaceae</taxon>
        <taxon>PACMAD clade</taxon>
        <taxon>Panicoideae</taxon>
        <taxon>Panicodae</taxon>
        <taxon>Paniceae</taxon>
        <taxon>Panicinae</taxon>
        <taxon>Panicum</taxon>
        <taxon>Panicum sect. Hiantes</taxon>
    </lineage>
</organism>
<evidence type="ECO:0000313" key="2">
    <source>
        <dbReference type="EMBL" id="KAG2552709.1"/>
    </source>
</evidence>
<dbReference type="AlphaFoldDB" id="A0A8T0NWG1"/>
<accession>A0A8T0NWG1</accession>
<feature type="region of interest" description="Disordered" evidence="1">
    <location>
        <begin position="511"/>
        <end position="544"/>
    </location>
</feature>
<dbReference type="PANTHER" id="PTHR34468:SF3">
    <property type="entry name" value="OS03G0288900 PROTEIN"/>
    <property type="match status" value="1"/>
</dbReference>
<feature type="region of interest" description="Disordered" evidence="1">
    <location>
        <begin position="35"/>
        <end position="159"/>
    </location>
</feature>
<dbReference type="EMBL" id="CM029053">
    <property type="protein sequence ID" value="KAG2552709.1"/>
    <property type="molecule type" value="Genomic_DNA"/>
</dbReference>
<protein>
    <submittedName>
        <fullName evidence="2">Uncharacterized protein</fullName>
    </submittedName>
</protein>
<feature type="compositionally biased region" description="Low complexity" evidence="1">
    <location>
        <begin position="42"/>
        <end position="71"/>
    </location>
</feature>
<sequence>MDPQPTPFPGMLQVSLRRHSPSSPFNSVVNKFARRAGKRRSVAAPAPSALKAAAPKPKSIATTRAARMATRSPTGNADAAPQPRLPRRAFGTTRSGNAMVEKPPPPLHKPSKVSPPPLKKPAKLSPPPLPKPSKLSPPAMQKPSKMSLPNPVRATKTSRLTAKPLKKVTSGADLKAKAKKRSQRVSFQEAAVGAAAPSGEKLKAYADDVVGHTPMVAMRTGEKPAKVLAAETPFFSAQNCSSWTLDQLESATYWLAQIHMAESVGKHWVAAAFFRLAFECQAQPIHRIQSELRSYTLRHESAGILTPLFDELVTAHGKLVSQPKFDTDGCEKTDTPIASNAVDKNIDTAKLKVDECLKCDLVDVGAIIVDKHDEDAMGQPSFQRKLNESFEFDGSEAVIVDQLDEANFDVLKNAEIEVPCSNEIIQSACRSSTEKYSPRESIAAMASSSGRLSLDNPSDKLSPGVGSSSSKRLSSGSSFDKKSPLSSKRLTSSCPSYKKSAFIIDLSSEQMPSGSHYDAKHDAIAGAGDHESKVTQDVASEYPA</sequence>
<feature type="compositionally biased region" description="Low complexity" evidence="1">
    <location>
        <begin position="459"/>
        <end position="478"/>
    </location>
</feature>